<reference evidence="2 3" key="1">
    <citation type="submission" date="2019-01" db="EMBL/GenBank/DDBJ databases">
        <title>Sequencing of cultivated peanut Arachis hypogaea provides insights into genome evolution and oil improvement.</title>
        <authorList>
            <person name="Chen X."/>
        </authorList>
    </citation>
    <scope>NUCLEOTIDE SEQUENCE [LARGE SCALE GENOMIC DNA]</scope>
    <source>
        <strain evidence="3">cv. Fuhuasheng</strain>
        <tissue evidence="2">Leaves</tissue>
    </source>
</reference>
<keyword evidence="3" id="KW-1185">Reference proteome</keyword>
<dbReference type="Proteomes" id="UP000289738">
    <property type="component" value="Chromosome A07"/>
</dbReference>
<gene>
    <name evidence="2" type="ORF">Ahy_A07g036696</name>
</gene>
<organism evidence="2 3">
    <name type="scientific">Arachis hypogaea</name>
    <name type="common">Peanut</name>
    <dbReference type="NCBI Taxonomy" id="3818"/>
    <lineage>
        <taxon>Eukaryota</taxon>
        <taxon>Viridiplantae</taxon>
        <taxon>Streptophyta</taxon>
        <taxon>Embryophyta</taxon>
        <taxon>Tracheophyta</taxon>
        <taxon>Spermatophyta</taxon>
        <taxon>Magnoliopsida</taxon>
        <taxon>eudicotyledons</taxon>
        <taxon>Gunneridae</taxon>
        <taxon>Pentapetalae</taxon>
        <taxon>rosids</taxon>
        <taxon>fabids</taxon>
        <taxon>Fabales</taxon>
        <taxon>Fabaceae</taxon>
        <taxon>Papilionoideae</taxon>
        <taxon>50 kb inversion clade</taxon>
        <taxon>dalbergioids sensu lato</taxon>
        <taxon>Dalbergieae</taxon>
        <taxon>Pterocarpus clade</taxon>
        <taxon>Arachis</taxon>
    </lineage>
</organism>
<comment type="caution">
    <text evidence="2">The sequence shown here is derived from an EMBL/GenBank/DDBJ whole genome shotgun (WGS) entry which is preliminary data.</text>
</comment>
<dbReference type="GO" id="GO:0005634">
    <property type="term" value="C:nucleus"/>
    <property type="evidence" value="ECO:0007669"/>
    <property type="project" value="TreeGrafter"/>
</dbReference>
<dbReference type="AlphaFoldDB" id="A0A445CGR3"/>
<dbReference type="GO" id="GO:0008419">
    <property type="term" value="F:RNA lariat debranching enzyme activity"/>
    <property type="evidence" value="ECO:0007669"/>
    <property type="project" value="TreeGrafter"/>
</dbReference>
<name>A0A445CGR3_ARAHY</name>
<dbReference type="Pfam" id="PF05011">
    <property type="entry name" value="DBR1"/>
    <property type="match status" value="1"/>
</dbReference>
<dbReference type="InterPro" id="IPR007708">
    <property type="entry name" value="DBR1_C"/>
</dbReference>
<dbReference type="PANTHER" id="PTHR12849:SF0">
    <property type="entry name" value="LARIAT DEBRANCHING ENZYME"/>
    <property type="match status" value="1"/>
</dbReference>
<dbReference type="PANTHER" id="PTHR12849">
    <property type="entry name" value="RNA LARIAT DEBRANCHING ENZYME"/>
    <property type="match status" value="1"/>
</dbReference>
<accession>A0A445CGR3</accession>
<dbReference type="EMBL" id="SDMP01000007">
    <property type="protein sequence ID" value="RYR50119.1"/>
    <property type="molecule type" value="Genomic_DNA"/>
</dbReference>
<evidence type="ECO:0000259" key="1">
    <source>
        <dbReference type="SMART" id="SM01124"/>
    </source>
</evidence>
<dbReference type="SMART" id="SM01124">
    <property type="entry name" value="DBR1"/>
    <property type="match status" value="1"/>
</dbReference>
<proteinExistence type="predicted"/>
<evidence type="ECO:0000313" key="2">
    <source>
        <dbReference type="EMBL" id="RYR50119.1"/>
    </source>
</evidence>
<evidence type="ECO:0000313" key="3">
    <source>
        <dbReference type="Proteomes" id="UP000289738"/>
    </source>
</evidence>
<protein>
    <recommendedName>
        <fullName evidence="1">Lariat debranching enzyme C-terminal domain-containing protein</fullName>
    </recommendedName>
</protein>
<sequence length="216" mass="24087">MPSPTAAAHQPTPWIGLRFRSICLRSASLSSFFVSNLGRQGLPATVVALVATPYLRLAPPPLLQSQKVQSAETRAYINIGDVDAVDPMFHYDKEWLAITRKFNSIFPLTPKGADFRGVNLEMDDCCQWVRSRLQQRGCKSFEFVKTAPCYDPSQSNFHGSFADDILISFILSASCLQNLQTESLLHFLDLPYLLDKNPEPTDLSPYPSCSIGRSKL</sequence>
<dbReference type="STRING" id="3818.A0A445CGR3"/>
<dbReference type="GO" id="GO:0000398">
    <property type="term" value="P:mRNA splicing, via spliceosome"/>
    <property type="evidence" value="ECO:0007669"/>
    <property type="project" value="TreeGrafter"/>
</dbReference>
<feature type="domain" description="Lariat debranching enzyme C-terminal" evidence="1">
    <location>
        <begin position="68"/>
        <end position="194"/>
    </location>
</feature>